<comment type="caution">
    <text evidence="4">The sequence shown here is derived from an EMBL/GenBank/DDBJ whole genome shotgun (WGS) entry which is preliminary data.</text>
</comment>
<dbReference type="GO" id="GO:0006152">
    <property type="term" value="P:purine nucleoside catabolic process"/>
    <property type="evidence" value="ECO:0007669"/>
    <property type="project" value="TreeGrafter"/>
</dbReference>
<evidence type="ECO:0000259" key="3">
    <source>
        <dbReference type="Pfam" id="PF01156"/>
    </source>
</evidence>
<dbReference type="Gene3D" id="3.90.245.10">
    <property type="entry name" value="Ribonucleoside hydrolase-like"/>
    <property type="match status" value="1"/>
</dbReference>
<keyword evidence="1 4" id="KW-0378">Hydrolase</keyword>
<reference evidence="4 5" key="1">
    <citation type="submission" date="2018-12" db="EMBL/GenBank/DDBJ databases">
        <authorList>
            <person name="Li F."/>
        </authorList>
    </citation>
    <scope>NUCLEOTIDE SEQUENCE [LARGE SCALE GENOMIC DNA]</scope>
    <source>
        <strain evidence="4 5">EGI 6500705</strain>
    </source>
</reference>
<organism evidence="4 5">
    <name type="scientific">Labedella endophytica</name>
    <dbReference type="NCBI Taxonomy" id="1523160"/>
    <lineage>
        <taxon>Bacteria</taxon>
        <taxon>Bacillati</taxon>
        <taxon>Actinomycetota</taxon>
        <taxon>Actinomycetes</taxon>
        <taxon>Micrococcales</taxon>
        <taxon>Microbacteriaceae</taxon>
        <taxon>Labedella</taxon>
    </lineage>
</organism>
<dbReference type="Pfam" id="PF01156">
    <property type="entry name" value="IU_nuc_hydro"/>
    <property type="match status" value="1"/>
</dbReference>
<protein>
    <submittedName>
        <fullName evidence="4">Nucleoside hydrolase</fullName>
    </submittedName>
</protein>
<evidence type="ECO:0000313" key="4">
    <source>
        <dbReference type="EMBL" id="RUQ98196.1"/>
    </source>
</evidence>
<dbReference type="InterPro" id="IPR001910">
    <property type="entry name" value="Inosine/uridine_hydrolase_dom"/>
</dbReference>
<dbReference type="OrthoDB" id="9797882at2"/>
<dbReference type="Proteomes" id="UP000274909">
    <property type="component" value="Unassembled WGS sequence"/>
</dbReference>
<dbReference type="GO" id="GO:0005829">
    <property type="term" value="C:cytosol"/>
    <property type="evidence" value="ECO:0007669"/>
    <property type="project" value="TreeGrafter"/>
</dbReference>
<dbReference type="AlphaFoldDB" id="A0A433JPT4"/>
<sequence length="307" mass="33078">MISTERDTMNTPHRVILDTDIGSDVDDLMALVLLLGTPSVELVGVTTVYGDTALRARLAHRVLGMAGAGVPVHAGVREPLSGREVWWAGHEGALYPDLEAETYDSDEAVRYLVDTVLAAPGEIDVIAIGPLTNIAAALTAEPRFAESVRHLWVMGGDFADGTPEHNLRSDAVAARIVFDSGMPITITGLEVTRRIDIRAEQLERIAQAGELGELIRAEIEQWWAFWDETWNVPHDPVTVLTLVAPDLFEVTAPGHVEIGDGEREGCSTHSPGEGRTRVVTTLDVDAVGERIVAGIVDATDARPSEGE</sequence>
<keyword evidence="5" id="KW-1185">Reference proteome</keyword>
<evidence type="ECO:0000256" key="2">
    <source>
        <dbReference type="ARBA" id="ARBA00023295"/>
    </source>
</evidence>
<dbReference type="PANTHER" id="PTHR12304">
    <property type="entry name" value="INOSINE-URIDINE PREFERRING NUCLEOSIDE HYDROLASE"/>
    <property type="match status" value="1"/>
</dbReference>
<name>A0A433JPT4_9MICO</name>
<dbReference type="EMBL" id="RZGZ01000004">
    <property type="protein sequence ID" value="RUQ98196.1"/>
    <property type="molecule type" value="Genomic_DNA"/>
</dbReference>
<gene>
    <name evidence="4" type="ORF">ELQ94_14345</name>
</gene>
<dbReference type="GO" id="GO:0008477">
    <property type="term" value="F:purine nucleosidase activity"/>
    <property type="evidence" value="ECO:0007669"/>
    <property type="project" value="TreeGrafter"/>
</dbReference>
<dbReference type="InterPro" id="IPR036452">
    <property type="entry name" value="Ribo_hydro-like"/>
</dbReference>
<evidence type="ECO:0000256" key="1">
    <source>
        <dbReference type="ARBA" id="ARBA00022801"/>
    </source>
</evidence>
<keyword evidence="2" id="KW-0326">Glycosidase</keyword>
<evidence type="ECO:0000313" key="5">
    <source>
        <dbReference type="Proteomes" id="UP000274909"/>
    </source>
</evidence>
<dbReference type="SUPFAM" id="SSF53590">
    <property type="entry name" value="Nucleoside hydrolase"/>
    <property type="match status" value="1"/>
</dbReference>
<dbReference type="PANTHER" id="PTHR12304:SF4">
    <property type="entry name" value="URIDINE NUCLEOSIDASE"/>
    <property type="match status" value="1"/>
</dbReference>
<accession>A0A433JPT4</accession>
<dbReference type="InterPro" id="IPR023186">
    <property type="entry name" value="IUNH"/>
</dbReference>
<feature type="domain" description="Inosine/uridine-preferring nucleoside hydrolase" evidence="3">
    <location>
        <begin position="15"/>
        <end position="287"/>
    </location>
</feature>
<proteinExistence type="predicted"/>